<protein>
    <submittedName>
        <fullName evidence="3">EAL domain-containing protein</fullName>
    </submittedName>
</protein>
<dbReference type="AlphaFoldDB" id="A0A844GAT9"/>
<proteinExistence type="predicted"/>
<dbReference type="InterPro" id="IPR035919">
    <property type="entry name" value="EAL_sf"/>
</dbReference>
<feature type="domain" description="EAL" evidence="2">
    <location>
        <begin position="1"/>
        <end position="186"/>
    </location>
</feature>
<reference evidence="3 4" key="1">
    <citation type="submission" date="2019-11" db="EMBL/GenBank/DDBJ databases">
        <title>Draft genome sequence of Paludibacterium sp. dN18-1.</title>
        <authorList>
            <person name="Im W.-T."/>
        </authorList>
    </citation>
    <scope>NUCLEOTIDE SEQUENCE [LARGE SCALE GENOMIC DNA]</scope>
    <source>
        <strain evidence="4">dN 18-1</strain>
    </source>
</reference>
<feature type="region of interest" description="Disordered" evidence="1">
    <location>
        <begin position="27"/>
        <end position="47"/>
    </location>
</feature>
<dbReference type="InterPro" id="IPR001633">
    <property type="entry name" value="EAL_dom"/>
</dbReference>
<keyword evidence="4" id="KW-1185">Reference proteome</keyword>
<gene>
    <name evidence="3" type="ORF">GKE73_12160</name>
</gene>
<dbReference type="GO" id="GO:0071111">
    <property type="term" value="F:cyclic-guanylate-specific phosphodiesterase activity"/>
    <property type="evidence" value="ECO:0007669"/>
    <property type="project" value="InterPro"/>
</dbReference>
<organism evidence="3 4">
    <name type="scientific">Paludibacterium denitrificans</name>
    <dbReference type="NCBI Taxonomy" id="2675226"/>
    <lineage>
        <taxon>Bacteria</taxon>
        <taxon>Pseudomonadati</taxon>
        <taxon>Pseudomonadota</taxon>
        <taxon>Betaproteobacteria</taxon>
        <taxon>Neisseriales</taxon>
        <taxon>Chromobacteriaceae</taxon>
        <taxon>Paludibacterium</taxon>
    </lineage>
</organism>
<dbReference type="PROSITE" id="PS50883">
    <property type="entry name" value="EAL"/>
    <property type="match status" value="1"/>
</dbReference>
<dbReference type="CDD" id="cd01948">
    <property type="entry name" value="EAL"/>
    <property type="match status" value="1"/>
</dbReference>
<evidence type="ECO:0000256" key="1">
    <source>
        <dbReference type="SAM" id="MobiDB-lite"/>
    </source>
</evidence>
<evidence type="ECO:0000259" key="2">
    <source>
        <dbReference type="PROSITE" id="PS50883"/>
    </source>
</evidence>
<dbReference type="PANTHER" id="PTHR33121">
    <property type="entry name" value="CYCLIC DI-GMP PHOSPHODIESTERASE PDEF"/>
    <property type="match status" value="1"/>
</dbReference>
<evidence type="ECO:0000313" key="3">
    <source>
        <dbReference type="EMBL" id="MTD33533.1"/>
    </source>
</evidence>
<dbReference type="EMBL" id="WLYX01000001">
    <property type="protein sequence ID" value="MTD33533.1"/>
    <property type="molecule type" value="Genomic_DNA"/>
</dbReference>
<dbReference type="SUPFAM" id="SSF141868">
    <property type="entry name" value="EAL domain-like"/>
    <property type="match status" value="1"/>
</dbReference>
<name>A0A844GAT9_9NEIS</name>
<dbReference type="InterPro" id="IPR050706">
    <property type="entry name" value="Cyclic-di-GMP_PDE-like"/>
</dbReference>
<dbReference type="SMART" id="SM00052">
    <property type="entry name" value="EAL"/>
    <property type="match status" value="1"/>
</dbReference>
<dbReference type="Proteomes" id="UP000446658">
    <property type="component" value="Unassembled WGS sequence"/>
</dbReference>
<dbReference type="Pfam" id="PF00563">
    <property type="entry name" value="EAL"/>
    <property type="match status" value="1"/>
</dbReference>
<sequence length="261" mass="28410">MGDHPCPDANAAVARYRAGLAGQHQSVRTSPAARRLHSAPQTASGRLPCPAKGQLELEVLESAALSDIGRVSEVIRACQKLGVRFALDDFGTGYASLAYLRRLPADVLKIDQTFVHDMLSDSDDRSIVEGVVSLARTFRRQVIAEGMETPEHGALLIAMGCDLAQGYCVARPMSAAALPGWIEQYSVPPLWNAAARGQFPSEDLSLFSAAIHHWGWCEQVEQACLKTDAGDTDSTLERDSTQCVFGKWFHGQGYQQYGQFD</sequence>
<accession>A0A844GAT9</accession>
<dbReference type="Gene3D" id="1.20.120.30">
    <property type="entry name" value="Aspartate receptor, ligand-binding domain"/>
    <property type="match status" value="1"/>
</dbReference>
<dbReference type="Gene3D" id="3.20.20.450">
    <property type="entry name" value="EAL domain"/>
    <property type="match status" value="1"/>
</dbReference>
<evidence type="ECO:0000313" key="4">
    <source>
        <dbReference type="Proteomes" id="UP000446658"/>
    </source>
</evidence>
<comment type="caution">
    <text evidence="3">The sequence shown here is derived from an EMBL/GenBank/DDBJ whole genome shotgun (WGS) entry which is preliminary data.</text>
</comment>
<dbReference type="PANTHER" id="PTHR33121:SF70">
    <property type="entry name" value="SIGNALING PROTEIN YKOW"/>
    <property type="match status" value="1"/>
</dbReference>